<dbReference type="OrthoDB" id="514832at2759"/>
<dbReference type="Pfam" id="PF09649">
    <property type="entry name" value="CHZ"/>
    <property type="match status" value="1"/>
</dbReference>
<dbReference type="GO" id="GO:0005634">
    <property type="term" value="C:nucleus"/>
    <property type="evidence" value="ECO:0000318"/>
    <property type="project" value="GO_Central"/>
</dbReference>
<organism evidence="5 6">
    <name type="scientific">Nelumbo nucifera</name>
    <name type="common">Sacred lotus</name>
    <dbReference type="NCBI Taxonomy" id="4432"/>
    <lineage>
        <taxon>Eukaryota</taxon>
        <taxon>Viridiplantae</taxon>
        <taxon>Streptophyta</taxon>
        <taxon>Embryophyta</taxon>
        <taxon>Tracheophyta</taxon>
        <taxon>Spermatophyta</taxon>
        <taxon>Magnoliopsida</taxon>
        <taxon>Proteales</taxon>
        <taxon>Nelumbonaceae</taxon>
        <taxon>Nelumbo</taxon>
    </lineage>
</organism>
<feature type="compositionally biased region" description="Basic residues" evidence="4">
    <location>
        <begin position="228"/>
        <end position="238"/>
    </location>
</feature>
<dbReference type="FunCoup" id="A0A1U8B111">
    <property type="interactions" value="1238"/>
</dbReference>
<accession>A0A1U8B111</accession>
<dbReference type="PANTHER" id="PTHR15410">
    <property type="entry name" value="HIRA-INTERACTING PROTEIN 3"/>
    <property type="match status" value="1"/>
</dbReference>
<dbReference type="KEGG" id="nnu:104608471"/>
<evidence type="ECO:0000313" key="5">
    <source>
        <dbReference type="Proteomes" id="UP000189703"/>
    </source>
</evidence>
<dbReference type="eggNOG" id="ENOG502QQUQ">
    <property type="taxonomic scope" value="Eukaryota"/>
</dbReference>
<keyword evidence="3" id="KW-0539">Nucleus</keyword>
<dbReference type="PANTHER" id="PTHR15410:SF2">
    <property type="entry name" value="HIRA-INTERACTING PROTEIN 3"/>
    <property type="match status" value="1"/>
</dbReference>
<dbReference type="AlphaFoldDB" id="A0A1U8B111"/>
<comment type="subcellular location">
    <subcellularLocation>
        <location evidence="1">Nucleus</location>
    </subcellularLocation>
</comment>
<name>A0A1U8B111_NELNU</name>
<evidence type="ECO:0000256" key="1">
    <source>
        <dbReference type="ARBA" id="ARBA00004123"/>
    </source>
</evidence>
<sequence>MGEAQESESADQKTEKTKDDIEGSITSAMRARVGHFKEQADSLTLEGVRRLLEKDLGFEKFALDVHKRFIKQCLEECFGSHDNENVSKGSTDNMKEATNSEKEETKRSPEELEPKKEVKDHNSEDGDKMEGSPVLGLLTEGKTPNETEGSEVVESDVPSEEMIKKAVKKRAAHFRENSETLTMVGARRLLEEDLGLEKNSLDPYKKFISQLLDEVIQSPEIAKSANGVKKKKASRGKVSKRDTKGQSSESLDSGGGEVDEDEVKPKRGTAPKGRSRSSEVSKSHKSSAEETKASSNKRKRPVEPTSESGESSDIKDGQDFSEDGQSESSADEPVKKKREVSNNVYGKRVENLKSIIKSCGMSIPPSVYKRAKQAPENKRESYLIKELEEILAKEGLSTNPSEKEIKTVRKKKERAKELEGIDMSNIVSSSRRRSTASYVIPPKPQKAEIDSTEEEDDADGDDDDEDDEDDASDSEGMSEDAEDESD</sequence>
<evidence type="ECO:0000256" key="4">
    <source>
        <dbReference type="SAM" id="MobiDB-lite"/>
    </source>
</evidence>
<evidence type="ECO:0000313" key="6">
    <source>
        <dbReference type="RefSeq" id="XP_010272780.1"/>
    </source>
</evidence>
<feature type="compositionally biased region" description="Acidic residues" evidence="4">
    <location>
        <begin position="148"/>
        <end position="159"/>
    </location>
</feature>
<gene>
    <name evidence="6" type="primary">LOC104608471</name>
</gene>
<dbReference type="InterPro" id="IPR019098">
    <property type="entry name" value="Histone_chaperone_domain_CHZ"/>
</dbReference>
<keyword evidence="2" id="KW-0143">Chaperone</keyword>
<dbReference type="InterPro" id="IPR014876">
    <property type="entry name" value="DEK_C"/>
</dbReference>
<keyword evidence="5" id="KW-1185">Reference proteome</keyword>
<dbReference type="RefSeq" id="XP_010272780.1">
    <property type="nucleotide sequence ID" value="XM_010274478.2"/>
</dbReference>
<dbReference type="STRING" id="4432.A0A1U8B111"/>
<feature type="region of interest" description="Disordered" evidence="4">
    <location>
        <begin position="218"/>
        <end position="347"/>
    </location>
</feature>
<feature type="compositionally biased region" description="Acidic residues" evidence="4">
    <location>
        <begin position="450"/>
        <end position="486"/>
    </location>
</feature>
<dbReference type="GeneID" id="104608471"/>
<dbReference type="InterPro" id="IPR037647">
    <property type="entry name" value="HIRIP3"/>
</dbReference>
<dbReference type="OMA" id="APTVYKK"/>
<feature type="compositionally biased region" description="Basic residues" evidence="4">
    <location>
        <begin position="266"/>
        <end position="275"/>
    </location>
</feature>
<feature type="compositionally biased region" description="Basic and acidic residues" evidence="4">
    <location>
        <begin position="10"/>
        <end position="21"/>
    </location>
</feature>
<evidence type="ECO:0000256" key="2">
    <source>
        <dbReference type="ARBA" id="ARBA00023186"/>
    </source>
</evidence>
<feature type="compositionally biased region" description="Basic and acidic residues" evidence="4">
    <location>
        <begin position="276"/>
        <end position="292"/>
    </location>
</feature>
<feature type="region of interest" description="Disordered" evidence="4">
    <location>
        <begin position="80"/>
        <end position="161"/>
    </location>
</feature>
<dbReference type="PROSITE" id="PS51998">
    <property type="entry name" value="DEK_C"/>
    <property type="match status" value="1"/>
</dbReference>
<protein>
    <submittedName>
        <fullName evidence="6">HIRA-interacting protein 3</fullName>
    </submittedName>
</protein>
<reference evidence="6" key="1">
    <citation type="submission" date="2025-08" db="UniProtKB">
        <authorList>
            <consortium name="RefSeq"/>
        </authorList>
    </citation>
    <scope>IDENTIFICATION</scope>
</reference>
<dbReference type="Proteomes" id="UP000189703">
    <property type="component" value="Unplaced"/>
</dbReference>
<evidence type="ECO:0000256" key="3">
    <source>
        <dbReference type="ARBA" id="ARBA00023242"/>
    </source>
</evidence>
<feature type="region of interest" description="Disordered" evidence="4">
    <location>
        <begin position="1"/>
        <end position="32"/>
    </location>
</feature>
<feature type="region of interest" description="Disordered" evidence="4">
    <location>
        <begin position="398"/>
        <end position="486"/>
    </location>
</feature>
<proteinExistence type="predicted"/>
<feature type="compositionally biased region" description="Basic and acidic residues" evidence="4">
    <location>
        <begin position="93"/>
        <end position="130"/>
    </location>
</feature>
<dbReference type="SMART" id="SM01082">
    <property type="entry name" value="CHZ"/>
    <property type="match status" value="1"/>
</dbReference>